<gene>
    <name evidence="3" type="ORF">SLS56_001854</name>
</gene>
<protein>
    <recommendedName>
        <fullName evidence="5">Glycoside hydrolase family 105 protein</fullName>
    </recommendedName>
</protein>
<evidence type="ECO:0000313" key="3">
    <source>
        <dbReference type="EMBL" id="KAL1635102.1"/>
    </source>
</evidence>
<sequence length="420" mass="45209">MRLFKDVSAYPLLVATLLFAEQTAALAKTNYSTWMATSIISRGQGVLTGQGDTSELLQAGFTQKAFRRLLEQYPDDASAPLISAYITTSVDSVAGALSNASRNTGYSLDRLSSGNNLIALYQQTGNETYRTAFEALRQSIDLQRRNAEGGLFYYVYPYWSYLDGMFSLAPFYALYTAAFDAANATAAVDDLVLQLDLLWQHCRANSTGLLTHGYDASRTAVWADPATGASPHVWGRSLGWYAMALVDVLELLPAAAATTRQQQHVLARFQALAAAVAAAADAASGAWWQVLDQPGRAGNYIESSGSAMLAYSLLKGVRLGYLAEGSEGATRRSALHESAPNSSWTHVATRAYEYVVDHFVVDNGNGTVGYNGTVAVCSLNSTASYEYYVGQPILYDSVLGSNAFILASLEYESMVAGCGE</sequence>
<dbReference type="InterPro" id="IPR012341">
    <property type="entry name" value="6hp_glycosidase-like_sf"/>
</dbReference>
<dbReference type="PANTHER" id="PTHR33886">
    <property type="entry name" value="UNSATURATED RHAMNOGALACTURONAN HYDROLASE (EUROFUNG)"/>
    <property type="match status" value="1"/>
</dbReference>
<organism evidence="3 4">
    <name type="scientific">Neofusicoccum ribis</name>
    <dbReference type="NCBI Taxonomy" id="45134"/>
    <lineage>
        <taxon>Eukaryota</taxon>
        <taxon>Fungi</taxon>
        <taxon>Dikarya</taxon>
        <taxon>Ascomycota</taxon>
        <taxon>Pezizomycotina</taxon>
        <taxon>Dothideomycetes</taxon>
        <taxon>Dothideomycetes incertae sedis</taxon>
        <taxon>Botryosphaeriales</taxon>
        <taxon>Botryosphaeriaceae</taxon>
        <taxon>Neofusicoccum</taxon>
    </lineage>
</organism>
<reference evidence="3 4" key="1">
    <citation type="submission" date="2024-02" db="EMBL/GenBank/DDBJ databases">
        <title>De novo assembly and annotation of 12 fungi associated with fruit tree decline syndrome in Ontario, Canada.</title>
        <authorList>
            <person name="Sulman M."/>
            <person name="Ellouze W."/>
            <person name="Ilyukhin E."/>
        </authorList>
    </citation>
    <scope>NUCLEOTIDE SEQUENCE [LARGE SCALE GENOMIC DNA]</scope>
    <source>
        <strain evidence="3 4">M1-105</strain>
    </source>
</reference>
<accession>A0ABR3T6G6</accession>
<keyword evidence="4" id="KW-1185">Reference proteome</keyword>
<dbReference type="SUPFAM" id="SSF48208">
    <property type="entry name" value="Six-hairpin glycosidases"/>
    <property type="match status" value="1"/>
</dbReference>
<dbReference type="InterPro" id="IPR008928">
    <property type="entry name" value="6-hairpin_glycosidase_sf"/>
</dbReference>
<evidence type="ECO:0000256" key="1">
    <source>
        <dbReference type="ARBA" id="ARBA00022801"/>
    </source>
</evidence>
<keyword evidence="1" id="KW-0378">Hydrolase</keyword>
<dbReference type="PANTHER" id="PTHR33886:SF11">
    <property type="entry name" value="WALL GLYCOSYL HYDROLASE YTER, PUTATIVE (AFU_ORTHOLOGUE AFUA_2G14630)-RELATED"/>
    <property type="match status" value="1"/>
</dbReference>
<feature type="signal peptide" evidence="2">
    <location>
        <begin position="1"/>
        <end position="27"/>
    </location>
</feature>
<keyword evidence="2" id="KW-0732">Signal</keyword>
<proteinExistence type="predicted"/>
<comment type="caution">
    <text evidence="3">The sequence shown here is derived from an EMBL/GenBank/DDBJ whole genome shotgun (WGS) entry which is preliminary data.</text>
</comment>
<feature type="chain" id="PRO_5045319822" description="Glycoside hydrolase family 105 protein" evidence="2">
    <location>
        <begin position="28"/>
        <end position="420"/>
    </location>
</feature>
<evidence type="ECO:0000256" key="2">
    <source>
        <dbReference type="SAM" id="SignalP"/>
    </source>
</evidence>
<dbReference type="Pfam" id="PF07470">
    <property type="entry name" value="Glyco_hydro_88"/>
    <property type="match status" value="1"/>
</dbReference>
<name>A0ABR3T6G6_9PEZI</name>
<evidence type="ECO:0008006" key="5">
    <source>
        <dbReference type="Google" id="ProtNLM"/>
    </source>
</evidence>
<evidence type="ECO:0000313" key="4">
    <source>
        <dbReference type="Proteomes" id="UP001521116"/>
    </source>
</evidence>
<dbReference type="EMBL" id="JAJVDC020000012">
    <property type="protein sequence ID" value="KAL1635102.1"/>
    <property type="molecule type" value="Genomic_DNA"/>
</dbReference>
<dbReference type="Proteomes" id="UP001521116">
    <property type="component" value="Unassembled WGS sequence"/>
</dbReference>
<dbReference type="Gene3D" id="1.50.10.10">
    <property type="match status" value="1"/>
</dbReference>
<dbReference type="InterPro" id="IPR010905">
    <property type="entry name" value="Glyco_hydro_88"/>
</dbReference>
<dbReference type="InterPro" id="IPR052043">
    <property type="entry name" value="PolySaccharide_Degr_Enz"/>
</dbReference>